<reference evidence="1 2" key="1">
    <citation type="submission" date="2023-02" db="EMBL/GenBank/DDBJ databases">
        <title>Streptomyces sp. SCA4-21 with antifungal activity against Fusarium oxysporum f. sp. cubense, Streptomyces sp. SCA2-17 with antifungal activity against Fusarium oxysporum f. sp. cubense.</title>
        <authorList>
            <person name="Qi D."/>
        </authorList>
    </citation>
    <scope>NUCLEOTIDE SEQUENCE [LARGE SCALE GENOMIC DNA]</scope>
    <source>
        <strain evidence="1 2">SCA4-21</strain>
    </source>
</reference>
<dbReference type="EMBL" id="CP117522">
    <property type="protein sequence ID" value="WNE96698.1"/>
    <property type="molecule type" value="Genomic_DNA"/>
</dbReference>
<organism evidence="1 2">
    <name type="scientific">Streptomyces luomodiensis</name>
    <dbReference type="NCBI Taxonomy" id="3026192"/>
    <lineage>
        <taxon>Bacteria</taxon>
        <taxon>Bacillati</taxon>
        <taxon>Actinomycetota</taxon>
        <taxon>Actinomycetes</taxon>
        <taxon>Kitasatosporales</taxon>
        <taxon>Streptomycetaceae</taxon>
        <taxon>Streptomyces</taxon>
    </lineage>
</organism>
<gene>
    <name evidence="1" type="ORF">PS467_15840</name>
</gene>
<evidence type="ECO:0000313" key="1">
    <source>
        <dbReference type="EMBL" id="WNE96698.1"/>
    </source>
</evidence>
<keyword evidence="2" id="KW-1185">Reference proteome</keyword>
<evidence type="ECO:0000313" key="2">
    <source>
        <dbReference type="Proteomes" id="UP001305606"/>
    </source>
</evidence>
<proteinExistence type="predicted"/>
<dbReference type="Gene3D" id="3.40.630.30">
    <property type="match status" value="1"/>
</dbReference>
<dbReference type="RefSeq" id="WP_311035831.1">
    <property type="nucleotide sequence ID" value="NZ_CP117522.1"/>
</dbReference>
<name>A0ABY9UW47_9ACTN</name>
<accession>A0ABY9UW47</accession>
<sequence length="260" mass="28677">MATSLAVADIDGITITRLSERPALIDRVYDIDGNWPAFLPHDLVGNALLNQVPADFPEYCVVATDGDRVVARGLSVPFNAELDGREEMPDQGWSRVLAWAFRDRRRGQPPTAASALEITVDNAYLGGGLSYPMLAAMREAVREQGHESLLAPVRPTAKHRQPHVPMADYILQLRDDGLPSDPWLRVHVKSGGTIEKVAPASMTVSGSLAQWRQWTDLPFDRDGDVEVPGALVPVRCDLTHDRAVYVEPNVWIRHGARSHP</sequence>
<protein>
    <submittedName>
        <fullName evidence="1">N-acetyltransferase</fullName>
    </submittedName>
</protein>
<dbReference type="Proteomes" id="UP001305606">
    <property type="component" value="Chromosome"/>
</dbReference>